<feature type="region of interest" description="Disordered" evidence="1">
    <location>
        <begin position="297"/>
        <end position="322"/>
    </location>
</feature>
<accession>A0A0K6S868</accession>
<proteinExistence type="predicted"/>
<dbReference type="VEuPathDB" id="CryptoDB:Cvel_23123"/>
<dbReference type="PhylomeDB" id="A0A0K6S868"/>
<reference evidence="3" key="1">
    <citation type="submission" date="2014-11" db="EMBL/GenBank/DDBJ databases">
        <title>Molecular phylogeny of cliff fern family Woodsiaceae with morphological implications.</title>
        <authorList>
            <person name="Shao Y.-Z."/>
            <person name="Wei R."/>
            <person name="Zhang X.-C."/>
        </authorList>
    </citation>
    <scope>NUCLEOTIDE SEQUENCE</scope>
</reference>
<feature type="region of interest" description="Disordered" evidence="1">
    <location>
        <begin position="343"/>
        <end position="376"/>
    </location>
</feature>
<gene>
    <name evidence="3" type="ORF">Cvel_23123.t1.CR1</name>
</gene>
<name>A0A0K6S868_9ALVE</name>
<dbReference type="EMBL" id="CDMZ01001489">
    <property type="protein sequence ID" value="CUC09733.1"/>
    <property type="molecule type" value="Genomic_DNA"/>
</dbReference>
<keyword evidence="2" id="KW-0472">Membrane</keyword>
<keyword evidence="2" id="KW-1133">Transmembrane helix</keyword>
<feature type="transmembrane region" description="Helical" evidence="2">
    <location>
        <begin position="18"/>
        <end position="40"/>
    </location>
</feature>
<organism evidence="3">
    <name type="scientific">Chromera velia CCMP2878</name>
    <dbReference type="NCBI Taxonomy" id="1169474"/>
    <lineage>
        <taxon>Eukaryota</taxon>
        <taxon>Sar</taxon>
        <taxon>Alveolata</taxon>
        <taxon>Colpodellida</taxon>
        <taxon>Chromeraceae</taxon>
        <taxon>Chromera</taxon>
    </lineage>
</organism>
<evidence type="ECO:0000256" key="2">
    <source>
        <dbReference type="SAM" id="Phobius"/>
    </source>
</evidence>
<feature type="transmembrane region" description="Helical" evidence="2">
    <location>
        <begin position="257"/>
        <end position="281"/>
    </location>
</feature>
<evidence type="ECO:0000313" key="3">
    <source>
        <dbReference type="EMBL" id="CUC09733.1"/>
    </source>
</evidence>
<protein>
    <submittedName>
        <fullName evidence="3">Uncharacterized protein</fullName>
    </submittedName>
</protein>
<sequence length="401" mass="44424">MPIGWTRKKHDYSDFEGLLINGGVITALILSFSVLLIFTFDRDDFLWRDMWLAFQEPGFPKFALQVLELQTDFNFQIPVGLKGENMPESEFFETYEGTDLVFFDLRTYLQKYGEPGHESTETCVLGTCTIAEKEIAINELTEHFPKDIFRSWRELHIMNVFTGKGSSHASLILNVLSIATLCPALFGFVFQYISLSISAAREDESGKTLRAFNIWGGFAGLVLSYLLLVAGTVLFFAGLSQTVQSVSPDSRLANFPWAYDFFTDTLPLTLILLLFSVLAFLRTLMHFQKIQVVASASGDEPRKGPASLQRSLGSAPHHSGSQDNLKLIEKQSAEALGVSALEKGDPSMNEAHPKQVPAFPLKPNNEAPASQGTFQRGVDVAVSQMIDSEDRASSGRGLEVD</sequence>
<feature type="transmembrane region" description="Helical" evidence="2">
    <location>
        <begin position="214"/>
        <end position="237"/>
    </location>
</feature>
<dbReference type="AlphaFoldDB" id="A0A0K6S868"/>
<keyword evidence="2" id="KW-0812">Transmembrane</keyword>
<evidence type="ECO:0000256" key="1">
    <source>
        <dbReference type="SAM" id="MobiDB-lite"/>
    </source>
</evidence>
<feature type="transmembrane region" description="Helical" evidence="2">
    <location>
        <begin position="171"/>
        <end position="193"/>
    </location>
</feature>